<evidence type="ECO:0000313" key="1">
    <source>
        <dbReference type="EMBL" id="MBE9661932.1"/>
    </source>
</evidence>
<protein>
    <recommendedName>
        <fullName evidence="3">Lipocalin-like protein</fullName>
    </recommendedName>
</protein>
<organism evidence="1 2">
    <name type="scientific">Mucilaginibacter myungsuensis</name>
    <dbReference type="NCBI Taxonomy" id="649104"/>
    <lineage>
        <taxon>Bacteria</taxon>
        <taxon>Pseudomonadati</taxon>
        <taxon>Bacteroidota</taxon>
        <taxon>Sphingobacteriia</taxon>
        <taxon>Sphingobacteriales</taxon>
        <taxon>Sphingobacteriaceae</taxon>
        <taxon>Mucilaginibacter</taxon>
    </lineage>
</organism>
<name>A0A929KVJ2_9SPHI</name>
<sequence length="143" mass="16218">MRMLGLIFIAIILMSLKAGGDAMKLICHQWVQVSVKPYGSAETQPLPNGSRTKLSFIQNGAFERIGSANFTKVISSKGKWVFNYDHTKIGFQMRGTRGAITTDIEIIKLTTDSLILRHGSYYQKENKRSKVYVYDDSYFVRGR</sequence>
<dbReference type="EMBL" id="JADFFL010000003">
    <property type="protein sequence ID" value="MBE9661932.1"/>
    <property type="molecule type" value="Genomic_DNA"/>
</dbReference>
<dbReference type="Proteomes" id="UP000622475">
    <property type="component" value="Unassembled WGS sequence"/>
</dbReference>
<dbReference type="AlphaFoldDB" id="A0A929KVJ2"/>
<gene>
    <name evidence="1" type="ORF">IRJ16_08540</name>
</gene>
<accession>A0A929KVJ2</accession>
<evidence type="ECO:0008006" key="3">
    <source>
        <dbReference type="Google" id="ProtNLM"/>
    </source>
</evidence>
<proteinExistence type="predicted"/>
<dbReference type="RefSeq" id="WP_194111137.1">
    <property type="nucleotide sequence ID" value="NZ_JADFFL010000003.1"/>
</dbReference>
<keyword evidence="2" id="KW-1185">Reference proteome</keyword>
<comment type="caution">
    <text evidence="1">The sequence shown here is derived from an EMBL/GenBank/DDBJ whole genome shotgun (WGS) entry which is preliminary data.</text>
</comment>
<reference evidence="1" key="1">
    <citation type="submission" date="2020-10" db="EMBL/GenBank/DDBJ databases">
        <title>Mucilaginibacter mali sp. nov., isolated from rhizosphere soil of apple orchard.</title>
        <authorList>
            <person name="Lee J.-S."/>
            <person name="Kim H.S."/>
            <person name="Kim J.-S."/>
        </authorList>
    </citation>
    <scope>NUCLEOTIDE SEQUENCE</scope>
    <source>
        <strain evidence="1">KCTC 22746</strain>
    </source>
</reference>
<evidence type="ECO:0000313" key="2">
    <source>
        <dbReference type="Proteomes" id="UP000622475"/>
    </source>
</evidence>